<dbReference type="AlphaFoldDB" id="A0A8X8BAZ5"/>
<organism evidence="1 2">
    <name type="scientific">Brassica carinata</name>
    <name type="common">Ethiopian mustard</name>
    <name type="synonym">Abyssinian cabbage</name>
    <dbReference type="NCBI Taxonomy" id="52824"/>
    <lineage>
        <taxon>Eukaryota</taxon>
        <taxon>Viridiplantae</taxon>
        <taxon>Streptophyta</taxon>
        <taxon>Embryophyta</taxon>
        <taxon>Tracheophyta</taxon>
        <taxon>Spermatophyta</taxon>
        <taxon>Magnoliopsida</taxon>
        <taxon>eudicotyledons</taxon>
        <taxon>Gunneridae</taxon>
        <taxon>Pentapetalae</taxon>
        <taxon>rosids</taxon>
        <taxon>malvids</taxon>
        <taxon>Brassicales</taxon>
        <taxon>Brassicaceae</taxon>
        <taxon>Brassiceae</taxon>
        <taxon>Brassica</taxon>
    </lineage>
</organism>
<keyword evidence="2" id="KW-1185">Reference proteome</keyword>
<comment type="caution">
    <text evidence="1">The sequence shown here is derived from an EMBL/GenBank/DDBJ whole genome shotgun (WGS) entry which is preliminary data.</text>
</comment>
<dbReference type="OrthoDB" id="1747374at2759"/>
<sequence length="109" mass="11815">MDHGPVINTAYINHFSSDFPGSLTSLHPLQEQIIPPDPNLPAPSLATIHVLQLGSYLLVSLYPMASLRLYSPVAGSMPCLFLGLEDAIEILEYVVGTREEKLGTANPEV</sequence>
<dbReference type="EMBL" id="JAAMPC010000002">
    <property type="protein sequence ID" value="KAG2327997.1"/>
    <property type="molecule type" value="Genomic_DNA"/>
</dbReference>
<dbReference type="Proteomes" id="UP000886595">
    <property type="component" value="Unassembled WGS sequence"/>
</dbReference>
<reference evidence="1 2" key="1">
    <citation type="submission" date="2020-02" db="EMBL/GenBank/DDBJ databases">
        <authorList>
            <person name="Ma Q."/>
            <person name="Huang Y."/>
            <person name="Song X."/>
            <person name="Pei D."/>
        </authorList>
    </citation>
    <scope>NUCLEOTIDE SEQUENCE [LARGE SCALE GENOMIC DNA]</scope>
    <source>
        <strain evidence="1">Sxm20200214</strain>
        <tissue evidence="1">Leaf</tissue>
    </source>
</reference>
<gene>
    <name evidence="1" type="ORF">Bca52824_010725</name>
</gene>
<accession>A0A8X8BAZ5</accession>
<evidence type="ECO:0000313" key="2">
    <source>
        <dbReference type="Proteomes" id="UP000886595"/>
    </source>
</evidence>
<evidence type="ECO:0000313" key="1">
    <source>
        <dbReference type="EMBL" id="KAG2327997.1"/>
    </source>
</evidence>
<proteinExistence type="predicted"/>
<protein>
    <submittedName>
        <fullName evidence="1">Uncharacterized protein</fullName>
    </submittedName>
</protein>
<name>A0A8X8BAZ5_BRACI</name>